<dbReference type="EMBL" id="CP070969">
    <property type="protein sequence ID" value="QSF43072.1"/>
    <property type="molecule type" value="Genomic_DNA"/>
</dbReference>
<protein>
    <submittedName>
        <fullName evidence="2">Glycosyltransferase</fullName>
    </submittedName>
</protein>
<organism evidence="2 3">
    <name type="scientific">Paenibacillus tianjinensis</name>
    <dbReference type="NCBI Taxonomy" id="2810347"/>
    <lineage>
        <taxon>Bacteria</taxon>
        <taxon>Bacillati</taxon>
        <taxon>Bacillota</taxon>
        <taxon>Bacilli</taxon>
        <taxon>Bacillales</taxon>
        <taxon>Paenibacillaceae</taxon>
        <taxon>Paenibacillus</taxon>
    </lineage>
</organism>
<dbReference type="RefSeq" id="WP_206100728.1">
    <property type="nucleotide sequence ID" value="NZ_CP070969.1"/>
</dbReference>
<feature type="domain" description="Spore protein YkvP/CgeB glycosyl transferase-like" evidence="1">
    <location>
        <begin position="230"/>
        <end position="348"/>
    </location>
</feature>
<dbReference type="Proteomes" id="UP000663452">
    <property type="component" value="Chromosome"/>
</dbReference>
<keyword evidence="3" id="KW-1185">Reference proteome</keyword>
<gene>
    <name evidence="2" type="ORF">JRJ22_17460</name>
</gene>
<dbReference type="Pfam" id="PF13524">
    <property type="entry name" value="Glyco_trans_1_2"/>
    <property type="match status" value="1"/>
</dbReference>
<proteinExistence type="predicted"/>
<evidence type="ECO:0000313" key="3">
    <source>
        <dbReference type="Proteomes" id="UP000663452"/>
    </source>
</evidence>
<evidence type="ECO:0000259" key="1">
    <source>
        <dbReference type="Pfam" id="PF13524"/>
    </source>
</evidence>
<name>A0ABX7L5F8_9BACL</name>
<sequence length="356" mass="40214">MSRKKKHRPRNSGITVRLHPKTRILLAKTVVRTLRKMNTPQPEARSSELPQISGFVDHKQIRILMVSSLTGESMWQVEQMIAEQFRLLAKELVSIKAFQSFSSALLQLNPDLLLVVGNEESFSGTDLEIIRKASLKKAIWLSDGTVTSESTARLAALFDYVFTQNTLHITFYQHSGCTEVRYLPFPADRSLYSPRSVNAEHRSYLLLLGDASAAGKEYAEKIKHLFTIKKVAAAGIGWEEYPGLKVLAPDAELEEYYNGAELVIHWGGQTAKVFDIAACGVFQLAEGHPNIYEYMNPGEDIVIFHTPDELLEKLHFYSSHADAKRAIASRALWKSTYDYSFLQMANKLLHTVFNYS</sequence>
<accession>A0ABX7L5F8</accession>
<evidence type="ECO:0000313" key="2">
    <source>
        <dbReference type="EMBL" id="QSF43072.1"/>
    </source>
</evidence>
<reference evidence="2 3" key="1">
    <citation type="submission" date="2021-02" db="EMBL/GenBank/DDBJ databases">
        <title>Paenibacillus tianjinensis sp. nov.</title>
        <authorList>
            <person name="Liu H."/>
        </authorList>
    </citation>
    <scope>NUCLEOTIDE SEQUENCE [LARGE SCALE GENOMIC DNA]</scope>
    <source>
        <strain evidence="2 3">TB2019</strain>
    </source>
</reference>
<dbReference type="Gene3D" id="3.40.50.2000">
    <property type="entry name" value="Glycogen Phosphorylase B"/>
    <property type="match status" value="1"/>
</dbReference>
<dbReference type="InterPro" id="IPR055259">
    <property type="entry name" value="YkvP/CgeB_Glyco_trans-like"/>
</dbReference>